<evidence type="ECO:0000256" key="1">
    <source>
        <dbReference type="ARBA" id="ARBA00004308"/>
    </source>
</evidence>
<comment type="similarity">
    <text evidence="5">Belongs to the adaptor complexes medium subunit family.</text>
</comment>
<evidence type="ECO:0000256" key="2">
    <source>
        <dbReference type="ARBA" id="ARBA00022448"/>
    </source>
</evidence>
<dbReference type="GO" id="GO:0030131">
    <property type="term" value="C:clathrin adaptor complex"/>
    <property type="evidence" value="ECO:0007669"/>
    <property type="project" value="UniProtKB-UniRule"/>
</dbReference>
<protein>
    <recommendedName>
        <fullName evidence="6">MHD domain-containing protein</fullName>
    </recommendedName>
</protein>
<feature type="domain" description="MHD" evidence="6">
    <location>
        <begin position="186"/>
        <end position="446"/>
    </location>
</feature>
<keyword evidence="4" id="KW-0472">Membrane</keyword>
<dbReference type="PIRSF" id="PIRSF005992">
    <property type="entry name" value="Clathrin_mu"/>
    <property type="match status" value="1"/>
</dbReference>
<dbReference type="InterPro" id="IPR050431">
    <property type="entry name" value="Adaptor_comp_med_subunit"/>
</dbReference>
<evidence type="ECO:0000256" key="5">
    <source>
        <dbReference type="PIRNR" id="PIRNR005992"/>
    </source>
</evidence>
<keyword evidence="2 5" id="KW-0813">Transport</keyword>
<evidence type="ECO:0000259" key="6">
    <source>
        <dbReference type="PROSITE" id="PS51072"/>
    </source>
</evidence>
<reference evidence="7" key="1">
    <citation type="submission" date="2015-04" db="EMBL/GenBank/DDBJ databases">
        <title>The genome sequence of the plant pathogenic Rhizarian Plasmodiophora brassicae reveals insights in its biotrophic life cycle and the origin of chitin synthesis.</title>
        <authorList>
            <person name="Schwelm A."/>
            <person name="Fogelqvist J."/>
            <person name="Knaust A."/>
            <person name="Julke S."/>
            <person name="Lilja T."/>
            <person name="Dhandapani V."/>
            <person name="Bonilla-Rosso G."/>
            <person name="Karlsson M."/>
            <person name="Shevchenko A."/>
            <person name="Choi S.R."/>
            <person name="Kim H.G."/>
            <person name="Park J.Y."/>
            <person name="Lim Y.P."/>
            <person name="Ludwig-Muller J."/>
            <person name="Dixelius C."/>
        </authorList>
    </citation>
    <scope>NUCLEOTIDE SEQUENCE</scope>
    <source>
        <tissue evidence="7">Potato root galls</tissue>
    </source>
</reference>
<dbReference type="PROSITE" id="PS51072">
    <property type="entry name" value="MHD"/>
    <property type="match status" value="1"/>
</dbReference>
<sequence>MISQFYVLSPRGDTIISRDFRGDIGKGTADIFFHEVKFYKGEQNEAPPIFAIDGIHFTYLNQNGLYFVATARCNISGSFAAEVVSRIARVFKDYCGVLTEEAIRQNFVLIYELIDEMIDFGYPQDTSTELLKAYVFNEPVVVKRKDSSVLSGNILGGFKLPEINPKTIPSNAVDKPITLAQSSKKVNQIFVDIYERINVTFNSDGVVVRSEIDGTIQMKSYLSGNPELKLALNEELVIGKSLTGSNYGSIVLDDCNFHECIRTDDFETQRILRFIPPDGEFSVMNYRMTSDFRAPFRIFPFFEMPTPFKCELTIKIRADIPDNHYGANLVISLPVPKDTSSASFDMDSPTVGQSSEYVPKEHKVIWKIAKFHGVREHSLRIKIVLASSHTDSVRKEIGPISMEFEIPMYSASNLQVRFLRISEQHKSYNPYRWVRYVTRSGSYICRL</sequence>
<comment type="subcellular location">
    <subcellularLocation>
        <location evidence="1">Endomembrane system</location>
    </subcellularLocation>
</comment>
<dbReference type="SUPFAM" id="SSF64356">
    <property type="entry name" value="SNARE-like"/>
    <property type="match status" value="1"/>
</dbReference>
<keyword evidence="3 5" id="KW-0653">Protein transport</keyword>
<dbReference type="InterPro" id="IPR011012">
    <property type="entry name" value="Longin-like_dom_sf"/>
</dbReference>
<dbReference type="Gene3D" id="2.60.40.1170">
    <property type="entry name" value="Mu homology domain, subdomain B"/>
    <property type="match status" value="2"/>
</dbReference>
<dbReference type="Gene3D" id="3.30.450.60">
    <property type="match status" value="1"/>
</dbReference>
<dbReference type="Pfam" id="PF00928">
    <property type="entry name" value="Adap_comp_sub"/>
    <property type="match status" value="1"/>
</dbReference>
<dbReference type="PANTHER" id="PTHR10529">
    <property type="entry name" value="AP COMPLEX SUBUNIT MU"/>
    <property type="match status" value="1"/>
</dbReference>
<dbReference type="InterPro" id="IPR001392">
    <property type="entry name" value="Clathrin_mu"/>
</dbReference>
<dbReference type="InterPro" id="IPR018240">
    <property type="entry name" value="Clathrin_mu_CS"/>
</dbReference>
<evidence type="ECO:0000313" key="7">
    <source>
        <dbReference type="EMBL" id="CRZ10625.1"/>
    </source>
</evidence>
<dbReference type="CDD" id="cd14838">
    <property type="entry name" value="AP4_Mu_N"/>
    <property type="match status" value="1"/>
</dbReference>
<dbReference type="EMBL" id="HACM01010183">
    <property type="protein sequence ID" value="CRZ10625.1"/>
    <property type="molecule type" value="Transcribed_RNA"/>
</dbReference>
<accession>A0A0H5R921</accession>
<dbReference type="AlphaFoldDB" id="A0A0H5R921"/>
<dbReference type="PROSITE" id="PS00991">
    <property type="entry name" value="CLAT_ADAPTOR_M_2"/>
    <property type="match status" value="1"/>
</dbReference>
<proteinExistence type="inferred from homology"/>
<name>A0A0H5R921_9EUKA</name>
<dbReference type="GO" id="GO:0012505">
    <property type="term" value="C:endomembrane system"/>
    <property type="evidence" value="ECO:0007669"/>
    <property type="project" value="UniProtKB-SubCell"/>
</dbReference>
<dbReference type="GO" id="GO:0006886">
    <property type="term" value="P:intracellular protein transport"/>
    <property type="evidence" value="ECO:0007669"/>
    <property type="project" value="UniProtKB-UniRule"/>
</dbReference>
<dbReference type="FunFam" id="3.30.450.60:FF:000002">
    <property type="entry name" value="AP-2 complex subunit mu, putative"/>
    <property type="match status" value="1"/>
</dbReference>
<organism evidence="7">
    <name type="scientific">Spongospora subterranea</name>
    <dbReference type="NCBI Taxonomy" id="70186"/>
    <lineage>
        <taxon>Eukaryota</taxon>
        <taxon>Sar</taxon>
        <taxon>Rhizaria</taxon>
        <taxon>Endomyxa</taxon>
        <taxon>Phytomyxea</taxon>
        <taxon>Plasmodiophorida</taxon>
        <taxon>Plasmodiophoridae</taxon>
        <taxon>Spongospora</taxon>
    </lineage>
</organism>
<dbReference type="SUPFAM" id="SSF49447">
    <property type="entry name" value="Second domain of Mu2 adaptin subunit (ap50) of ap2 adaptor"/>
    <property type="match status" value="1"/>
</dbReference>
<dbReference type="PRINTS" id="PR00314">
    <property type="entry name" value="CLATHRINADPT"/>
</dbReference>
<dbReference type="InterPro" id="IPR028565">
    <property type="entry name" value="MHD"/>
</dbReference>
<dbReference type="GO" id="GO:0016192">
    <property type="term" value="P:vesicle-mediated transport"/>
    <property type="evidence" value="ECO:0007669"/>
    <property type="project" value="InterPro"/>
</dbReference>
<evidence type="ECO:0000256" key="4">
    <source>
        <dbReference type="ARBA" id="ARBA00023136"/>
    </source>
</evidence>
<dbReference type="InterPro" id="IPR036168">
    <property type="entry name" value="AP2_Mu_C_sf"/>
</dbReference>
<evidence type="ECO:0000256" key="3">
    <source>
        <dbReference type="ARBA" id="ARBA00022927"/>
    </source>
</evidence>
<dbReference type="CDD" id="cd09253">
    <property type="entry name" value="AP-4_Mu4_Cterm"/>
    <property type="match status" value="1"/>
</dbReference>